<dbReference type="InterPro" id="IPR025199">
    <property type="entry name" value="FtsK_4TM"/>
</dbReference>
<dbReference type="Pfam" id="PF13491">
    <property type="entry name" value="FtsK_4TM"/>
    <property type="match status" value="1"/>
</dbReference>
<dbReference type="Gene3D" id="1.10.10.10">
    <property type="entry name" value="Winged helix-like DNA-binding domain superfamily/Winged helix DNA-binding domain"/>
    <property type="match status" value="1"/>
</dbReference>
<evidence type="ECO:0000256" key="10">
    <source>
        <dbReference type="ARBA" id="ARBA00023125"/>
    </source>
</evidence>
<dbReference type="InterPro" id="IPR027417">
    <property type="entry name" value="P-loop_NTPase"/>
</dbReference>
<keyword evidence="7" id="KW-0159">Chromosome partition</keyword>
<keyword evidence="5 15" id="KW-0812">Transmembrane</keyword>
<sequence length="797" mass="88758">MAKKKTQAKKAPKAKRTKLKTPNLKLSNQQKLVLGSFLIITGVLLFTAFVSYFFTGDNDQSTLSQFANKTVESENWLNKTGAWVSEFLIYRGFGVASFIFAGLILLSGVYVLINGDKSRLRKNWFWGTLIAIWTSILFGFFSEKWNILGGTIGFEMNSYLQIYLGKIGTALLLFFGLIFYLAIRFRMTFDSFKNIFSSVKKDIKDNLKDSQVQHETSVPLDNDLAAEAEDIKSAFSLSVEKTKPEETVEKPLNHTQTKPTPQKEEEEPEMQIEVETVEEELSETDNLANKLVEDYGQFDPTLELSNYQFPSLDLLKKYDSEGITINQEELEENKNRIVDTLNNYKIGISNIKATIGPTVTLYEIIPEAGVRISKIKNLEDDIALSLSALGIRIIAPIPGKGTIGIEVPNKNSTIVSMRSVIASQKFQKSEMYLPIALGKTISNETFVVDLAKMPHLLMAGATGQGKSVGLNAVLTSLLYKKHPAEVKFVLVDPKKVELTLFNKIERHYLAKLPDSEEAIITDNTKVINTLNSLCIEMDNRYELLKNALCRNIAEYNVKFKARKLNPNDGHQFLPYIVLVVDEFADLIMTAGKEVETPIARLAQLARAIGIHLIVATQRPSVNVITGIIKANFPARIAFRVTSKIDSRTILDGSGADQLIGRGDMLFTQGNEMIRLQCAFVDTPEIEKITEFIGSQKAYPDAYLLPEYVGEESGTSLDVDISDRDILFRDAADIIVIAQQGSASLLQRKLKLGYNRAGRIIDQLEAAGIVGGFEGSKARQVLVPDLTALSQLLDNETK</sequence>
<dbReference type="OrthoDB" id="9807790at2"/>
<evidence type="ECO:0000256" key="3">
    <source>
        <dbReference type="ARBA" id="ARBA00022475"/>
    </source>
</evidence>
<comment type="caution">
    <text evidence="17">The sequence shown here is derived from an EMBL/GenBank/DDBJ whole genome shotgun (WGS) entry which is preliminary data.</text>
</comment>
<name>G2E904_9FLAO</name>
<evidence type="ECO:0000256" key="2">
    <source>
        <dbReference type="ARBA" id="ARBA00006474"/>
    </source>
</evidence>
<keyword evidence="12" id="KW-0131">Cell cycle</keyword>
<dbReference type="SMART" id="SM00843">
    <property type="entry name" value="Ftsk_gamma"/>
    <property type="match status" value="1"/>
</dbReference>
<evidence type="ECO:0000256" key="5">
    <source>
        <dbReference type="ARBA" id="ARBA00022692"/>
    </source>
</evidence>
<dbReference type="InterPro" id="IPR002543">
    <property type="entry name" value="FtsK_dom"/>
</dbReference>
<dbReference type="Pfam" id="PF17854">
    <property type="entry name" value="FtsK_alpha"/>
    <property type="match status" value="1"/>
</dbReference>
<dbReference type="PANTHER" id="PTHR22683">
    <property type="entry name" value="SPORULATION PROTEIN RELATED"/>
    <property type="match status" value="1"/>
</dbReference>
<dbReference type="Pfam" id="PF01580">
    <property type="entry name" value="FtsK_SpoIIIE"/>
    <property type="match status" value="1"/>
</dbReference>
<evidence type="ECO:0000256" key="4">
    <source>
        <dbReference type="ARBA" id="ARBA00022618"/>
    </source>
</evidence>
<evidence type="ECO:0000256" key="13">
    <source>
        <dbReference type="PROSITE-ProRule" id="PRU00289"/>
    </source>
</evidence>
<keyword evidence="9 15" id="KW-1133">Transmembrane helix</keyword>
<keyword evidence="18" id="KW-1185">Reference proteome</keyword>
<feature type="transmembrane region" description="Helical" evidence="15">
    <location>
        <begin position="162"/>
        <end position="183"/>
    </location>
</feature>
<evidence type="ECO:0000256" key="14">
    <source>
        <dbReference type="SAM" id="MobiDB-lite"/>
    </source>
</evidence>
<evidence type="ECO:0000313" key="17">
    <source>
        <dbReference type="EMBL" id="EGV44891.1"/>
    </source>
</evidence>
<dbReference type="InterPro" id="IPR036390">
    <property type="entry name" value="WH_DNA-bd_sf"/>
</dbReference>
<dbReference type="RefSeq" id="WP_008634458.1">
    <property type="nucleotide sequence ID" value="NZ_AFXZ01000002.1"/>
</dbReference>
<dbReference type="GO" id="GO:0051301">
    <property type="term" value="P:cell division"/>
    <property type="evidence" value="ECO:0007669"/>
    <property type="project" value="UniProtKB-KW"/>
</dbReference>
<evidence type="ECO:0000256" key="7">
    <source>
        <dbReference type="ARBA" id="ARBA00022829"/>
    </source>
</evidence>
<dbReference type="SUPFAM" id="SSF52540">
    <property type="entry name" value="P-loop containing nucleoside triphosphate hydrolases"/>
    <property type="match status" value="1"/>
</dbReference>
<evidence type="ECO:0000256" key="6">
    <source>
        <dbReference type="ARBA" id="ARBA00022741"/>
    </source>
</evidence>
<dbReference type="Proteomes" id="UP000003730">
    <property type="component" value="Unassembled WGS sequence"/>
</dbReference>
<feature type="binding site" evidence="13">
    <location>
        <begin position="460"/>
        <end position="467"/>
    </location>
    <ligand>
        <name>ATP</name>
        <dbReference type="ChEBI" id="CHEBI:30616"/>
    </ligand>
</feature>
<feature type="transmembrane region" description="Helical" evidence="15">
    <location>
        <begin position="32"/>
        <end position="54"/>
    </location>
</feature>
<comment type="similarity">
    <text evidence="2">Belongs to the FtsK/SpoIIIE/SftA family.</text>
</comment>
<keyword evidence="3" id="KW-1003">Cell membrane</keyword>
<feature type="region of interest" description="Disordered" evidence="14">
    <location>
        <begin position="242"/>
        <end position="269"/>
    </location>
</feature>
<dbReference type="EMBL" id="AFXZ01000002">
    <property type="protein sequence ID" value="EGV44891.1"/>
    <property type="molecule type" value="Genomic_DNA"/>
</dbReference>
<dbReference type="Gene3D" id="3.30.980.40">
    <property type="match status" value="1"/>
</dbReference>
<evidence type="ECO:0000259" key="16">
    <source>
        <dbReference type="PROSITE" id="PS50901"/>
    </source>
</evidence>
<keyword evidence="6 13" id="KW-0547">Nucleotide-binding</keyword>
<dbReference type="Pfam" id="PF09397">
    <property type="entry name" value="FtsK_gamma"/>
    <property type="match status" value="1"/>
</dbReference>
<evidence type="ECO:0000256" key="11">
    <source>
        <dbReference type="ARBA" id="ARBA00023136"/>
    </source>
</evidence>
<keyword evidence="8 13" id="KW-0067">ATP-binding</keyword>
<evidence type="ECO:0000256" key="9">
    <source>
        <dbReference type="ARBA" id="ARBA00022989"/>
    </source>
</evidence>
<evidence type="ECO:0000256" key="12">
    <source>
        <dbReference type="ARBA" id="ARBA00023306"/>
    </source>
</evidence>
<feature type="domain" description="FtsK" evidence="16">
    <location>
        <begin position="443"/>
        <end position="647"/>
    </location>
</feature>
<dbReference type="GO" id="GO:0007059">
    <property type="term" value="P:chromosome segregation"/>
    <property type="evidence" value="ECO:0007669"/>
    <property type="project" value="UniProtKB-KW"/>
</dbReference>
<dbReference type="Gene3D" id="3.40.50.300">
    <property type="entry name" value="P-loop containing nucleotide triphosphate hydrolases"/>
    <property type="match status" value="1"/>
</dbReference>
<feature type="transmembrane region" description="Helical" evidence="15">
    <location>
        <begin position="88"/>
        <end position="112"/>
    </location>
</feature>
<dbReference type="InterPro" id="IPR041027">
    <property type="entry name" value="FtsK_alpha"/>
</dbReference>
<organism evidence="17 18">
    <name type="scientific">Bizionia argentinensis JUB59</name>
    <dbReference type="NCBI Taxonomy" id="1046627"/>
    <lineage>
        <taxon>Bacteria</taxon>
        <taxon>Pseudomonadati</taxon>
        <taxon>Bacteroidota</taxon>
        <taxon>Flavobacteriia</taxon>
        <taxon>Flavobacteriales</taxon>
        <taxon>Flavobacteriaceae</taxon>
        <taxon>Bizionia</taxon>
    </lineage>
</organism>
<dbReference type="InterPro" id="IPR018541">
    <property type="entry name" value="Ftsk_gamma"/>
</dbReference>
<feature type="compositionally biased region" description="Basic and acidic residues" evidence="14">
    <location>
        <begin position="242"/>
        <end position="252"/>
    </location>
</feature>
<evidence type="ECO:0000256" key="15">
    <source>
        <dbReference type="SAM" id="Phobius"/>
    </source>
</evidence>
<evidence type="ECO:0000313" key="18">
    <source>
        <dbReference type="Proteomes" id="UP000003730"/>
    </source>
</evidence>
<dbReference type="GO" id="GO:0003677">
    <property type="term" value="F:DNA binding"/>
    <property type="evidence" value="ECO:0007669"/>
    <property type="project" value="UniProtKB-KW"/>
</dbReference>
<dbReference type="SUPFAM" id="SSF46785">
    <property type="entry name" value="Winged helix' DNA-binding domain"/>
    <property type="match status" value="1"/>
</dbReference>
<protein>
    <submittedName>
        <fullName evidence="17">DNA translocase FtsK</fullName>
    </submittedName>
</protein>
<feature type="transmembrane region" description="Helical" evidence="15">
    <location>
        <begin position="124"/>
        <end position="142"/>
    </location>
</feature>
<dbReference type="PROSITE" id="PS50901">
    <property type="entry name" value="FTSK"/>
    <property type="match status" value="1"/>
</dbReference>
<comment type="subcellular location">
    <subcellularLocation>
        <location evidence="1">Cell membrane</location>
        <topology evidence="1">Multi-pass membrane protein</topology>
    </subcellularLocation>
</comment>
<dbReference type="InterPro" id="IPR036388">
    <property type="entry name" value="WH-like_DNA-bd_sf"/>
</dbReference>
<dbReference type="STRING" id="1046627.BZARG_12"/>
<dbReference type="InterPro" id="IPR050206">
    <property type="entry name" value="FtsK/SpoIIIE/SftA"/>
</dbReference>
<dbReference type="AlphaFoldDB" id="G2E904"/>
<dbReference type="PATRIC" id="fig|1046627.3.peg.32"/>
<reference evidence="17 18" key="1">
    <citation type="journal article" date="2008" name="Int. J. Syst. Evol. Microbiol.">
        <title>Bizionia argentinensis sp. nov., isolated from surface marine water in Antarctica.</title>
        <authorList>
            <person name="Bercovich A."/>
            <person name="Vazquez S.C."/>
            <person name="Yankilevich P."/>
            <person name="Coria S.H."/>
            <person name="Foti M."/>
            <person name="Hernandez E."/>
            <person name="Vidal A."/>
            <person name="Ruberto L."/>
            <person name="Melo C."/>
            <person name="Marenssi S."/>
            <person name="Criscuolo M."/>
            <person name="Memoli M."/>
            <person name="Arguelles M."/>
            <person name="Mac Cormack W.P."/>
        </authorList>
    </citation>
    <scope>NUCLEOTIDE SEQUENCE [LARGE SCALE GENOMIC DNA]</scope>
    <source>
        <strain evidence="17 18">JUB59</strain>
    </source>
</reference>
<gene>
    <name evidence="17" type="ORF">BZARG_12</name>
</gene>
<keyword evidence="10" id="KW-0238">DNA-binding</keyword>
<evidence type="ECO:0000256" key="8">
    <source>
        <dbReference type="ARBA" id="ARBA00022840"/>
    </source>
</evidence>
<dbReference type="GO" id="GO:0005886">
    <property type="term" value="C:plasma membrane"/>
    <property type="evidence" value="ECO:0007669"/>
    <property type="project" value="UniProtKB-SubCell"/>
</dbReference>
<accession>G2E904</accession>
<evidence type="ECO:0000256" key="1">
    <source>
        <dbReference type="ARBA" id="ARBA00004651"/>
    </source>
</evidence>
<keyword evidence="11 15" id="KW-0472">Membrane</keyword>
<dbReference type="PANTHER" id="PTHR22683:SF41">
    <property type="entry name" value="DNA TRANSLOCASE FTSK"/>
    <property type="match status" value="1"/>
</dbReference>
<proteinExistence type="inferred from homology"/>
<keyword evidence="4" id="KW-0132">Cell division</keyword>
<dbReference type="eggNOG" id="COG1674">
    <property type="taxonomic scope" value="Bacteria"/>
</dbReference>
<dbReference type="GO" id="GO:0005524">
    <property type="term" value="F:ATP binding"/>
    <property type="evidence" value="ECO:0007669"/>
    <property type="project" value="UniProtKB-UniRule"/>
</dbReference>